<dbReference type="InterPro" id="IPR000208">
    <property type="entry name" value="Flavi_RdRp_fingers/palm"/>
</dbReference>
<reference evidence="2 3" key="1">
    <citation type="journal article" date="2023" name="Nucleic Acids Res.">
        <title>The hologenome of Daphnia magna reveals possible DNA methylation and microbiome-mediated evolution of the host genome.</title>
        <authorList>
            <person name="Chaturvedi A."/>
            <person name="Li X."/>
            <person name="Dhandapani V."/>
            <person name="Marshall H."/>
            <person name="Kissane S."/>
            <person name="Cuenca-Cambronero M."/>
            <person name="Asole G."/>
            <person name="Calvet F."/>
            <person name="Ruiz-Romero M."/>
            <person name="Marangio P."/>
            <person name="Guigo R."/>
            <person name="Rago D."/>
            <person name="Mirbahai L."/>
            <person name="Eastwood N."/>
            <person name="Colbourne J.K."/>
            <person name="Zhou J."/>
            <person name="Mallon E."/>
            <person name="Orsini L."/>
        </authorList>
    </citation>
    <scope>NUCLEOTIDE SEQUENCE [LARGE SCALE GENOMIC DNA]</scope>
    <source>
        <strain evidence="2">LRV0_1</strain>
    </source>
</reference>
<gene>
    <name evidence="2" type="ORF">OUZ56_021486</name>
</gene>
<dbReference type="Pfam" id="PF00972">
    <property type="entry name" value="Flavi_NS5"/>
    <property type="match status" value="1"/>
</dbReference>
<accession>A0ABQ9ZHH5</accession>
<evidence type="ECO:0000313" key="2">
    <source>
        <dbReference type="EMBL" id="KAK4012387.1"/>
    </source>
</evidence>
<sequence length="337" mass="38547">MTDISPRMIQKLFTEKVDTWVPPRPLGARVISKTIAKWMWERASKKGLKPRICTKEEFLKKLRNDAAVGAWNDTLMWESGNKAFADPRFWKIVDEERELHLRGECRLCMYNTMGKREKRPREFGNAKGSRVIWYMWLGSIFLEFEALGFLNEDGWAKRENTGFGVSGLGVNYLGYVLEDLRDHGSFYWNADVRGFDTSVHSDDLADELLIEEYAEDPRHRALINSIYTLCYRNTGMVMDLIGREDSRGSGQNVTYVCNTFINAKNLIGRQLEADGVITEGDINTEDATRADRVREKVEEALREAGEKLCSQMAVSGDDSVVANNNKEYGRALHYINA</sequence>
<dbReference type="InterPro" id="IPR007094">
    <property type="entry name" value="RNA-dir_pol_PSvirus"/>
</dbReference>
<dbReference type="PROSITE" id="PS50507">
    <property type="entry name" value="RDRP_SSRNA_POS"/>
    <property type="match status" value="1"/>
</dbReference>
<protein>
    <recommendedName>
        <fullName evidence="1">RdRp catalytic domain-containing protein</fullName>
    </recommendedName>
</protein>
<evidence type="ECO:0000313" key="3">
    <source>
        <dbReference type="Proteomes" id="UP001234178"/>
    </source>
</evidence>
<name>A0ABQ9ZHH5_9CRUS</name>
<evidence type="ECO:0000259" key="1">
    <source>
        <dbReference type="PROSITE" id="PS50507"/>
    </source>
</evidence>
<dbReference type="SUPFAM" id="SSF56672">
    <property type="entry name" value="DNA/RNA polymerases"/>
    <property type="match status" value="1"/>
</dbReference>
<feature type="domain" description="RdRp catalytic" evidence="1">
    <location>
        <begin position="185"/>
        <end position="331"/>
    </location>
</feature>
<keyword evidence="3" id="KW-1185">Reference proteome</keyword>
<dbReference type="InterPro" id="IPR043502">
    <property type="entry name" value="DNA/RNA_pol_sf"/>
</dbReference>
<comment type="caution">
    <text evidence="2">The sequence shown here is derived from an EMBL/GenBank/DDBJ whole genome shotgun (WGS) entry which is preliminary data.</text>
</comment>
<dbReference type="Gene3D" id="1.10.260.90">
    <property type="match status" value="1"/>
</dbReference>
<dbReference type="EMBL" id="JAOYFB010000003">
    <property type="protein sequence ID" value="KAK4012387.1"/>
    <property type="molecule type" value="Genomic_DNA"/>
</dbReference>
<proteinExistence type="predicted"/>
<dbReference type="Proteomes" id="UP001234178">
    <property type="component" value="Unassembled WGS sequence"/>
</dbReference>
<organism evidence="2 3">
    <name type="scientific">Daphnia magna</name>
    <dbReference type="NCBI Taxonomy" id="35525"/>
    <lineage>
        <taxon>Eukaryota</taxon>
        <taxon>Metazoa</taxon>
        <taxon>Ecdysozoa</taxon>
        <taxon>Arthropoda</taxon>
        <taxon>Crustacea</taxon>
        <taxon>Branchiopoda</taxon>
        <taxon>Diplostraca</taxon>
        <taxon>Cladocera</taxon>
        <taxon>Anomopoda</taxon>
        <taxon>Daphniidae</taxon>
        <taxon>Daphnia</taxon>
    </lineage>
</organism>